<evidence type="ECO:0000313" key="4">
    <source>
        <dbReference type="Proteomes" id="UP000236598"/>
    </source>
</evidence>
<proteinExistence type="predicted"/>
<comment type="caution">
    <text evidence="1">The sequence shown here is derived from an EMBL/GenBank/DDBJ whole genome shotgun (WGS) entry which is preliminary data.</text>
</comment>
<dbReference type="AlphaFoldDB" id="A0A0L7AEC4"/>
<reference evidence="2 4" key="2">
    <citation type="submission" date="2018-01" db="EMBL/GenBank/DDBJ databases">
        <title>Draft Genomic Sequencing Of Potential Extraintestinal Pathogenic Escherichia coli B8S18 Isolated From Retail Chicken Skin.</title>
        <authorList>
            <person name="Xu A."/>
            <person name="Tilman S."/>
            <person name="Wisser-Parker K."/>
            <person name="Sheen S."/>
            <person name="Sommers C."/>
        </authorList>
    </citation>
    <scope>NUCLEOTIDE SEQUENCE [LARGE SCALE GENOMIC DNA]</scope>
    <source>
        <strain evidence="2 4">B8S18Com</strain>
    </source>
</reference>
<organism evidence="1 3">
    <name type="scientific">Escherichia coli</name>
    <dbReference type="NCBI Taxonomy" id="562"/>
    <lineage>
        <taxon>Bacteria</taxon>
        <taxon>Pseudomonadati</taxon>
        <taxon>Pseudomonadota</taxon>
        <taxon>Gammaproteobacteria</taxon>
        <taxon>Enterobacterales</taxon>
        <taxon>Enterobacteriaceae</taxon>
        <taxon>Escherichia</taxon>
    </lineage>
</organism>
<sequence length="49" mass="5583">MSKGAGIQTLSLITSWNEGYHTRIALTGDVHERELDSFDPIQPRCRLRL</sequence>
<evidence type="ECO:0000313" key="1">
    <source>
        <dbReference type="EMBL" id="OKV12998.1"/>
    </source>
</evidence>
<reference evidence="1 3" key="1">
    <citation type="journal article" date="2017" name="Front. Cell. Infect. Microbiol.">
        <title>Chaperone-usher pili loci of human colonization factor-negative enterotoxigenic Escherichia coli.</title>
        <authorList>
            <person name="Del Canto F."/>
            <person name="Vidal R."/>
            <person name="Stine O.C."/>
            <person name="Pop M."/>
        </authorList>
    </citation>
    <scope>NUCLEOTIDE SEQUENCE [LARGE SCALE GENOMIC DNA]</scope>
    <source>
        <strain evidence="1 3">700324</strain>
    </source>
</reference>
<dbReference type="Proteomes" id="UP000236598">
    <property type="component" value="Unassembled WGS sequence"/>
</dbReference>
<dbReference type="EMBL" id="PPHQ01000010">
    <property type="protein sequence ID" value="PNY67142.1"/>
    <property type="molecule type" value="Genomic_DNA"/>
</dbReference>
<evidence type="ECO:0000313" key="3">
    <source>
        <dbReference type="Proteomes" id="UP000185794"/>
    </source>
</evidence>
<dbReference type="Proteomes" id="UP000185794">
    <property type="component" value="Unassembled WGS sequence"/>
</dbReference>
<gene>
    <name evidence="1" type="ORF">AWP47_09330</name>
    <name evidence="2" type="ORF">C2M16_13325</name>
</gene>
<accession>A0A0L7AEC4</accession>
<evidence type="ECO:0000313" key="2">
    <source>
        <dbReference type="EMBL" id="PNY67142.1"/>
    </source>
</evidence>
<protein>
    <submittedName>
        <fullName evidence="1">Uncharacterized protein</fullName>
    </submittedName>
</protein>
<dbReference type="EMBL" id="LRKC01000116">
    <property type="protein sequence ID" value="OKV12998.1"/>
    <property type="molecule type" value="Genomic_DNA"/>
</dbReference>
<name>A0A0L7AEC4_ECOLX</name>